<evidence type="ECO:0000313" key="4">
    <source>
        <dbReference type="EMBL" id="PIP53308.1"/>
    </source>
</evidence>
<dbReference type="Proteomes" id="UP000229459">
    <property type="component" value="Unassembled WGS sequence"/>
</dbReference>
<dbReference type="SMART" id="SM00448">
    <property type="entry name" value="REC"/>
    <property type="match status" value="1"/>
</dbReference>
<comment type="caution">
    <text evidence="4">The sequence shown here is derived from an EMBL/GenBank/DDBJ whole genome shotgun (WGS) entry which is preliminary data.</text>
</comment>
<gene>
    <name evidence="4" type="ORF">COX08_01690</name>
</gene>
<dbReference type="Gene3D" id="3.40.50.2300">
    <property type="match status" value="1"/>
</dbReference>
<dbReference type="InterPro" id="IPR011006">
    <property type="entry name" value="CheY-like_superfamily"/>
</dbReference>
<accession>A0A2H0B8N5</accession>
<evidence type="ECO:0000256" key="1">
    <source>
        <dbReference type="ARBA" id="ARBA00022553"/>
    </source>
</evidence>
<dbReference type="PANTHER" id="PTHR44591">
    <property type="entry name" value="STRESS RESPONSE REGULATOR PROTEIN 1"/>
    <property type="match status" value="1"/>
</dbReference>
<dbReference type="PANTHER" id="PTHR44591:SF3">
    <property type="entry name" value="RESPONSE REGULATORY DOMAIN-CONTAINING PROTEIN"/>
    <property type="match status" value="1"/>
</dbReference>
<sequence>MSAILLIDDDPSLTHLLSIALSKKGCSVDIAYTVESALEYAQKNDYDLILQDVFYPNKEDGLKVMERYYPFSSAKHTPIVLMTAMPMDLLSAQDNFEHYLSMAKLFISKSDDLSQIVDRVMEIISEQNPAA</sequence>
<feature type="domain" description="Response regulatory" evidence="3">
    <location>
        <begin position="3"/>
        <end position="124"/>
    </location>
</feature>
<dbReference type="PROSITE" id="PS50110">
    <property type="entry name" value="RESPONSE_REGULATORY"/>
    <property type="match status" value="1"/>
</dbReference>
<reference evidence="4 5" key="1">
    <citation type="submission" date="2017-09" db="EMBL/GenBank/DDBJ databases">
        <title>Depth-based differentiation of microbial function through sediment-hosted aquifers and enrichment of novel symbionts in the deep terrestrial subsurface.</title>
        <authorList>
            <person name="Probst A.J."/>
            <person name="Ladd B."/>
            <person name="Jarett J.K."/>
            <person name="Geller-Mcgrath D.E."/>
            <person name="Sieber C.M."/>
            <person name="Emerson J.B."/>
            <person name="Anantharaman K."/>
            <person name="Thomas B.C."/>
            <person name="Malmstrom R."/>
            <person name="Stieglmeier M."/>
            <person name="Klingl A."/>
            <person name="Woyke T."/>
            <person name="Ryan C.M."/>
            <person name="Banfield J.F."/>
        </authorList>
    </citation>
    <scope>NUCLEOTIDE SEQUENCE [LARGE SCALE GENOMIC DNA]</scope>
    <source>
        <strain evidence="4">CG23_combo_of_CG06-09_8_20_14_all_34_8</strain>
    </source>
</reference>
<protein>
    <recommendedName>
        <fullName evidence="3">Response regulatory domain-containing protein</fullName>
    </recommendedName>
</protein>
<dbReference type="InterPro" id="IPR050595">
    <property type="entry name" value="Bact_response_regulator"/>
</dbReference>
<dbReference type="GO" id="GO:0000160">
    <property type="term" value="P:phosphorelay signal transduction system"/>
    <property type="evidence" value="ECO:0007669"/>
    <property type="project" value="InterPro"/>
</dbReference>
<dbReference type="SUPFAM" id="SSF52172">
    <property type="entry name" value="CheY-like"/>
    <property type="match status" value="1"/>
</dbReference>
<keyword evidence="1 2" id="KW-0597">Phosphoprotein</keyword>
<feature type="modified residue" description="4-aspartylphosphate" evidence="2">
    <location>
        <position position="52"/>
    </location>
</feature>
<evidence type="ECO:0000256" key="2">
    <source>
        <dbReference type="PROSITE-ProRule" id="PRU00169"/>
    </source>
</evidence>
<evidence type="ECO:0000259" key="3">
    <source>
        <dbReference type="PROSITE" id="PS50110"/>
    </source>
</evidence>
<dbReference type="Pfam" id="PF00072">
    <property type="entry name" value="Response_reg"/>
    <property type="match status" value="1"/>
</dbReference>
<organism evidence="4 5">
    <name type="scientific">Candidatus Beckwithbacteria bacterium CG23_combo_of_CG06-09_8_20_14_all_34_8</name>
    <dbReference type="NCBI Taxonomy" id="1974497"/>
    <lineage>
        <taxon>Bacteria</taxon>
        <taxon>Candidatus Beckwithiibacteriota</taxon>
    </lineage>
</organism>
<name>A0A2H0B8N5_9BACT</name>
<proteinExistence type="predicted"/>
<dbReference type="InterPro" id="IPR001789">
    <property type="entry name" value="Sig_transdc_resp-reg_receiver"/>
</dbReference>
<dbReference type="AlphaFoldDB" id="A0A2H0B8N5"/>
<dbReference type="EMBL" id="PCSR01000036">
    <property type="protein sequence ID" value="PIP53308.1"/>
    <property type="molecule type" value="Genomic_DNA"/>
</dbReference>
<evidence type="ECO:0000313" key="5">
    <source>
        <dbReference type="Proteomes" id="UP000229459"/>
    </source>
</evidence>